<evidence type="ECO:0000256" key="6">
    <source>
        <dbReference type="ARBA" id="ARBA00023284"/>
    </source>
</evidence>
<evidence type="ECO:0000256" key="4">
    <source>
        <dbReference type="ARBA" id="ARBA00022982"/>
    </source>
</evidence>
<dbReference type="InterPro" id="IPR036249">
    <property type="entry name" value="Thioredoxin-like_sf"/>
</dbReference>
<dbReference type="PIRSF" id="PIRSF000077">
    <property type="entry name" value="Thioredoxin"/>
    <property type="match status" value="1"/>
</dbReference>
<dbReference type="PROSITE" id="PS00194">
    <property type="entry name" value="THIOREDOXIN_1"/>
    <property type="match status" value="1"/>
</dbReference>
<dbReference type="OrthoDB" id="9790390at2"/>
<dbReference type="GO" id="GO:0005829">
    <property type="term" value="C:cytosol"/>
    <property type="evidence" value="ECO:0007669"/>
    <property type="project" value="TreeGrafter"/>
</dbReference>
<sequence>MAIVELTDSTYEEAVREGVVLVEFWAEWCTYCKLMTPILNEIEAELGDRLTVATVNAETEILATERMEVMSLPALFLYADGQVVGKVTGYVPKETLVNEFLLKLLPRR</sequence>
<dbReference type="EMBL" id="QJVJ01000002">
    <property type="protein sequence ID" value="PYI56383.1"/>
    <property type="molecule type" value="Genomic_DNA"/>
</dbReference>
<evidence type="ECO:0000256" key="7">
    <source>
        <dbReference type="PIRNR" id="PIRNR000077"/>
    </source>
</evidence>
<dbReference type="InterPro" id="IPR005746">
    <property type="entry name" value="Thioredoxin"/>
</dbReference>
<reference evidence="10 11" key="1">
    <citation type="submission" date="2018-05" db="EMBL/GenBank/DDBJ databases">
        <title>Paenibacillus flagellatus sp. nov., isolated from selenium mineral soil.</title>
        <authorList>
            <person name="Dai X."/>
        </authorList>
    </citation>
    <scope>NUCLEOTIDE SEQUENCE [LARGE SCALE GENOMIC DNA]</scope>
    <source>
        <strain evidence="10 11">DXL2</strain>
    </source>
</reference>
<proteinExistence type="inferred from homology"/>
<comment type="caution">
    <text evidence="10">The sequence shown here is derived from an EMBL/GenBank/DDBJ whole genome shotgun (WGS) entry which is preliminary data.</text>
</comment>
<evidence type="ECO:0000313" key="10">
    <source>
        <dbReference type="EMBL" id="PYI56383.1"/>
    </source>
</evidence>
<dbReference type="GO" id="GO:0015035">
    <property type="term" value="F:protein-disulfide reductase activity"/>
    <property type="evidence" value="ECO:0007669"/>
    <property type="project" value="InterPro"/>
</dbReference>
<gene>
    <name evidence="10" type="ORF">DLM86_05225</name>
</gene>
<keyword evidence="11" id="KW-1185">Reference proteome</keyword>
<dbReference type="AlphaFoldDB" id="A0A2V5KE87"/>
<dbReference type="GO" id="GO:0045454">
    <property type="term" value="P:cell redox homeostasis"/>
    <property type="evidence" value="ECO:0007669"/>
    <property type="project" value="TreeGrafter"/>
</dbReference>
<feature type="disulfide bond" description="Redox-active" evidence="8">
    <location>
        <begin position="29"/>
        <end position="32"/>
    </location>
</feature>
<accession>A0A2V5KE87</accession>
<evidence type="ECO:0000259" key="9">
    <source>
        <dbReference type="PROSITE" id="PS51352"/>
    </source>
</evidence>
<comment type="similarity">
    <text evidence="1 7">Belongs to the thioredoxin family.</text>
</comment>
<feature type="domain" description="Thioredoxin" evidence="9">
    <location>
        <begin position="1"/>
        <end position="106"/>
    </location>
</feature>
<dbReference type="Gene3D" id="3.40.30.10">
    <property type="entry name" value="Glutaredoxin"/>
    <property type="match status" value="1"/>
</dbReference>
<evidence type="ECO:0000256" key="2">
    <source>
        <dbReference type="ARBA" id="ARBA00020570"/>
    </source>
</evidence>
<dbReference type="CDD" id="cd02947">
    <property type="entry name" value="TRX_family"/>
    <property type="match status" value="1"/>
</dbReference>
<dbReference type="InterPro" id="IPR013766">
    <property type="entry name" value="Thioredoxin_domain"/>
</dbReference>
<protein>
    <recommendedName>
        <fullName evidence="2 7">Thioredoxin</fullName>
    </recommendedName>
</protein>
<organism evidence="10 11">
    <name type="scientific">Paenibacillus flagellatus</name>
    <dbReference type="NCBI Taxonomy" id="2211139"/>
    <lineage>
        <taxon>Bacteria</taxon>
        <taxon>Bacillati</taxon>
        <taxon>Bacillota</taxon>
        <taxon>Bacilli</taxon>
        <taxon>Bacillales</taxon>
        <taxon>Paenibacillaceae</taxon>
        <taxon>Paenibacillus</taxon>
    </lineage>
</organism>
<evidence type="ECO:0000256" key="5">
    <source>
        <dbReference type="ARBA" id="ARBA00023157"/>
    </source>
</evidence>
<keyword evidence="4" id="KW-0249">Electron transport</keyword>
<dbReference type="RefSeq" id="WP_110838909.1">
    <property type="nucleotide sequence ID" value="NZ_QJVJ01000002.1"/>
</dbReference>
<keyword evidence="3" id="KW-0813">Transport</keyword>
<evidence type="ECO:0000256" key="1">
    <source>
        <dbReference type="ARBA" id="ARBA00008987"/>
    </source>
</evidence>
<dbReference type="SUPFAM" id="SSF52833">
    <property type="entry name" value="Thioredoxin-like"/>
    <property type="match status" value="1"/>
</dbReference>
<evidence type="ECO:0000313" key="11">
    <source>
        <dbReference type="Proteomes" id="UP000247476"/>
    </source>
</evidence>
<dbReference type="PANTHER" id="PTHR45663:SF11">
    <property type="entry name" value="GEO12009P1"/>
    <property type="match status" value="1"/>
</dbReference>
<dbReference type="PROSITE" id="PS51352">
    <property type="entry name" value="THIOREDOXIN_2"/>
    <property type="match status" value="1"/>
</dbReference>
<evidence type="ECO:0000256" key="3">
    <source>
        <dbReference type="ARBA" id="ARBA00022448"/>
    </source>
</evidence>
<dbReference type="PANTHER" id="PTHR45663">
    <property type="entry name" value="GEO12009P1"/>
    <property type="match status" value="1"/>
</dbReference>
<dbReference type="InterPro" id="IPR017937">
    <property type="entry name" value="Thioredoxin_CS"/>
</dbReference>
<dbReference type="Proteomes" id="UP000247476">
    <property type="component" value="Unassembled WGS sequence"/>
</dbReference>
<evidence type="ECO:0000256" key="8">
    <source>
        <dbReference type="PIRSR" id="PIRSR000077-4"/>
    </source>
</evidence>
<keyword evidence="5 8" id="KW-1015">Disulfide bond</keyword>
<dbReference type="Pfam" id="PF00085">
    <property type="entry name" value="Thioredoxin"/>
    <property type="match status" value="1"/>
</dbReference>
<name>A0A2V5KE87_9BACL</name>
<keyword evidence="6 8" id="KW-0676">Redox-active center</keyword>